<sequence>MTINANKAVARGAALQSAILSPRFKVLPYNIHKFQAWPFQLQWDKDANDEAQGMEVDATTGAQPTNAVVMFDRSLSFTIVRRMTLKRNQGTFAVLTEYNKKALEYGLPAFGNAIATFSVQAPISEEAKKICVNVKEDIHGIIQLSLAQMMEEIANKEESEMSDPSPLKDGEEDAALENKKKVKKTNLVFTTTRPLDWTDGKIQKAYQVELAMALKDKLVQEPSDKRNKLKAYIYGMRDKVGLDLALGLFGTDAEKAAFTTQNEAMDNCQSLDQ</sequence>
<protein>
    <submittedName>
        <fullName evidence="3">Uncharacterized protein</fullName>
    </submittedName>
</protein>
<dbReference type="Gene3D" id="1.20.1270.10">
    <property type="match status" value="1"/>
</dbReference>
<evidence type="ECO:0000313" key="3">
    <source>
        <dbReference type="EMBL" id="CAG9293368.1"/>
    </source>
</evidence>
<organism evidence="3">
    <name type="scientific">Phaeodactylum tricornutum</name>
    <name type="common">Diatom</name>
    <dbReference type="NCBI Taxonomy" id="2850"/>
    <lineage>
        <taxon>Eukaryota</taxon>
        <taxon>Sar</taxon>
        <taxon>Stramenopiles</taxon>
        <taxon>Ochrophyta</taxon>
        <taxon>Bacillariophyta</taxon>
        <taxon>Bacillariophyceae</taxon>
        <taxon>Bacillariophycidae</taxon>
        <taxon>Naviculales</taxon>
        <taxon>Phaeodactylaceae</taxon>
        <taxon>Phaeodactylum</taxon>
    </lineage>
</organism>
<accession>A0A8J9SX56</accession>
<dbReference type="PANTHER" id="PTHR45639:SF4">
    <property type="entry name" value="HSC70CB, ISOFORM G"/>
    <property type="match status" value="1"/>
</dbReference>
<dbReference type="GO" id="GO:0005524">
    <property type="term" value="F:ATP binding"/>
    <property type="evidence" value="ECO:0007669"/>
    <property type="project" value="UniProtKB-KW"/>
</dbReference>
<dbReference type="InterPro" id="IPR029047">
    <property type="entry name" value="HSP70_peptide-bd_sf"/>
</dbReference>
<dbReference type="InterPro" id="IPR029048">
    <property type="entry name" value="HSP70_C_sf"/>
</dbReference>
<gene>
    <name evidence="3" type="ORF">PTTT1_LOCUS51304</name>
</gene>
<dbReference type="InterPro" id="IPR013126">
    <property type="entry name" value="Hsp_70_fam"/>
</dbReference>
<evidence type="ECO:0000256" key="2">
    <source>
        <dbReference type="ARBA" id="ARBA00022840"/>
    </source>
</evidence>
<keyword evidence="1" id="KW-0547">Nucleotide-binding</keyword>
<dbReference type="Pfam" id="PF00012">
    <property type="entry name" value="HSP70"/>
    <property type="match status" value="1"/>
</dbReference>
<dbReference type="SUPFAM" id="SSF100934">
    <property type="entry name" value="Heat shock protein 70kD (HSP70), C-terminal subdomain"/>
    <property type="match status" value="1"/>
</dbReference>
<dbReference type="GO" id="GO:0140662">
    <property type="term" value="F:ATP-dependent protein folding chaperone"/>
    <property type="evidence" value="ECO:0007669"/>
    <property type="project" value="InterPro"/>
</dbReference>
<proteinExistence type="predicted"/>
<dbReference type="EMBL" id="OU594949">
    <property type="protein sequence ID" value="CAG9293368.1"/>
    <property type="molecule type" value="Genomic_DNA"/>
</dbReference>
<name>A0A8J9SX56_PHATR</name>
<reference evidence="3" key="1">
    <citation type="submission" date="2022-02" db="EMBL/GenBank/DDBJ databases">
        <authorList>
            <person name="Giguere J D."/>
        </authorList>
    </citation>
    <scope>NUCLEOTIDE SEQUENCE</scope>
    <source>
        <strain evidence="3">CCAP 1055/1</strain>
    </source>
</reference>
<keyword evidence="2" id="KW-0067">ATP-binding</keyword>
<evidence type="ECO:0000256" key="1">
    <source>
        <dbReference type="ARBA" id="ARBA00022741"/>
    </source>
</evidence>
<dbReference type="Proteomes" id="UP000836788">
    <property type="component" value="Chromosome 8"/>
</dbReference>
<dbReference type="Gene3D" id="2.60.34.10">
    <property type="entry name" value="Substrate Binding Domain Of DNAk, Chain A, domain 1"/>
    <property type="match status" value="1"/>
</dbReference>
<dbReference type="AlphaFoldDB" id="A0A8J9SX56"/>
<dbReference type="GO" id="GO:0005634">
    <property type="term" value="C:nucleus"/>
    <property type="evidence" value="ECO:0007669"/>
    <property type="project" value="TreeGrafter"/>
</dbReference>
<dbReference type="GO" id="GO:0005829">
    <property type="term" value="C:cytosol"/>
    <property type="evidence" value="ECO:0007669"/>
    <property type="project" value="TreeGrafter"/>
</dbReference>
<dbReference type="PANTHER" id="PTHR45639">
    <property type="entry name" value="HSC70CB, ISOFORM G-RELATED"/>
    <property type="match status" value="1"/>
</dbReference>